<dbReference type="CDD" id="cd00167">
    <property type="entry name" value="SANT"/>
    <property type="match status" value="2"/>
</dbReference>
<evidence type="ECO:0000259" key="7">
    <source>
        <dbReference type="PROSITE" id="PS50090"/>
    </source>
</evidence>
<evidence type="ECO:0000313" key="10">
    <source>
        <dbReference type="Proteomes" id="UP000325577"/>
    </source>
</evidence>
<dbReference type="PANTHER" id="PTHR48000:SF67">
    <property type="entry name" value="MYB-LIKE DNA-BINDING DOMAIN CONTAINING PROTEIN, EXPRESSED"/>
    <property type="match status" value="1"/>
</dbReference>
<keyword evidence="6" id="KW-0539">Nucleus</keyword>
<dbReference type="GO" id="GO:0005634">
    <property type="term" value="C:nucleus"/>
    <property type="evidence" value="ECO:0007669"/>
    <property type="project" value="UniProtKB-SubCell"/>
</dbReference>
<evidence type="ECO:0000256" key="1">
    <source>
        <dbReference type="ARBA" id="ARBA00004123"/>
    </source>
</evidence>
<comment type="subcellular location">
    <subcellularLocation>
        <location evidence="1">Nucleus</location>
    </subcellularLocation>
</comment>
<dbReference type="GO" id="GO:0003677">
    <property type="term" value="F:DNA binding"/>
    <property type="evidence" value="ECO:0007669"/>
    <property type="project" value="UniProtKB-KW"/>
</dbReference>
<dbReference type="FunFam" id="1.10.10.60:FF:000015">
    <property type="entry name" value="Transcription factor RAX3"/>
    <property type="match status" value="1"/>
</dbReference>
<evidence type="ECO:0000256" key="6">
    <source>
        <dbReference type="ARBA" id="ARBA00023242"/>
    </source>
</evidence>
<dbReference type="SUPFAM" id="SSF46689">
    <property type="entry name" value="Homeodomain-like"/>
    <property type="match status" value="1"/>
</dbReference>
<keyword evidence="2" id="KW-0677">Repeat</keyword>
<evidence type="ECO:0000256" key="2">
    <source>
        <dbReference type="ARBA" id="ARBA00022737"/>
    </source>
</evidence>
<dbReference type="EMBL" id="CM018046">
    <property type="protein sequence ID" value="KAA8525193.1"/>
    <property type="molecule type" value="Genomic_DNA"/>
</dbReference>
<dbReference type="SMART" id="SM00717">
    <property type="entry name" value="SANT"/>
    <property type="match status" value="2"/>
</dbReference>
<evidence type="ECO:0000256" key="3">
    <source>
        <dbReference type="ARBA" id="ARBA00023015"/>
    </source>
</evidence>
<feature type="domain" description="HTH myb-type" evidence="8">
    <location>
        <begin position="63"/>
        <end position="117"/>
    </location>
</feature>
<dbReference type="InterPro" id="IPR009057">
    <property type="entry name" value="Homeodomain-like_sf"/>
</dbReference>
<dbReference type="OrthoDB" id="2143914at2759"/>
<evidence type="ECO:0000256" key="4">
    <source>
        <dbReference type="ARBA" id="ARBA00023125"/>
    </source>
</evidence>
<protein>
    <recommendedName>
        <fullName evidence="11">Transcription factor</fullName>
    </recommendedName>
</protein>
<keyword evidence="3" id="KW-0805">Transcription regulation</keyword>
<keyword evidence="10" id="KW-1185">Reference proteome</keyword>
<evidence type="ECO:0000256" key="5">
    <source>
        <dbReference type="ARBA" id="ARBA00023163"/>
    </source>
</evidence>
<evidence type="ECO:0008006" key="11">
    <source>
        <dbReference type="Google" id="ProtNLM"/>
    </source>
</evidence>
<reference evidence="9 10" key="1">
    <citation type="submission" date="2019-09" db="EMBL/GenBank/DDBJ databases">
        <title>A chromosome-level genome assembly of the Chinese tupelo Nyssa sinensis.</title>
        <authorList>
            <person name="Yang X."/>
            <person name="Kang M."/>
            <person name="Yang Y."/>
            <person name="Xiong H."/>
            <person name="Wang M."/>
            <person name="Zhang Z."/>
            <person name="Wang Z."/>
            <person name="Wu H."/>
            <person name="Ma T."/>
            <person name="Liu J."/>
            <person name="Xi Z."/>
        </authorList>
    </citation>
    <scope>NUCLEOTIDE SEQUENCE [LARGE SCALE GENOMIC DNA]</scope>
    <source>
        <strain evidence="9">J267</strain>
        <tissue evidence="9">Leaf</tissue>
    </source>
</reference>
<dbReference type="InterPro" id="IPR017930">
    <property type="entry name" value="Myb_dom"/>
</dbReference>
<proteinExistence type="predicted"/>
<dbReference type="InterPro" id="IPR001005">
    <property type="entry name" value="SANT/Myb"/>
</dbReference>
<dbReference type="PANTHER" id="PTHR48000">
    <property type="entry name" value="OS09G0431300 PROTEIN"/>
    <property type="match status" value="1"/>
</dbReference>
<dbReference type="PROSITE" id="PS51294">
    <property type="entry name" value="HTH_MYB"/>
    <property type="match status" value="2"/>
</dbReference>
<organism evidence="9 10">
    <name type="scientific">Nyssa sinensis</name>
    <dbReference type="NCBI Taxonomy" id="561372"/>
    <lineage>
        <taxon>Eukaryota</taxon>
        <taxon>Viridiplantae</taxon>
        <taxon>Streptophyta</taxon>
        <taxon>Embryophyta</taxon>
        <taxon>Tracheophyta</taxon>
        <taxon>Spermatophyta</taxon>
        <taxon>Magnoliopsida</taxon>
        <taxon>eudicotyledons</taxon>
        <taxon>Gunneridae</taxon>
        <taxon>Pentapetalae</taxon>
        <taxon>asterids</taxon>
        <taxon>Cornales</taxon>
        <taxon>Nyssaceae</taxon>
        <taxon>Nyssa</taxon>
    </lineage>
</organism>
<evidence type="ECO:0000259" key="8">
    <source>
        <dbReference type="PROSITE" id="PS51294"/>
    </source>
</evidence>
<accession>A0A5J5A2T4</accession>
<dbReference type="Pfam" id="PF00249">
    <property type="entry name" value="Myb_DNA-binding"/>
    <property type="match status" value="2"/>
</dbReference>
<keyword evidence="5" id="KW-0804">Transcription</keyword>
<feature type="domain" description="Myb-like" evidence="7">
    <location>
        <begin position="9"/>
        <end position="62"/>
    </location>
</feature>
<dbReference type="Proteomes" id="UP000325577">
    <property type="component" value="Linkage Group LG3"/>
</dbReference>
<dbReference type="AlphaFoldDB" id="A0A5J5A2T4"/>
<feature type="domain" description="HTH myb-type" evidence="8">
    <location>
        <begin position="9"/>
        <end position="62"/>
    </location>
</feature>
<feature type="domain" description="Myb-like" evidence="7">
    <location>
        <begin position="63"/>
        <end position="113"/>
    </location>
</feature>
<dbReference type="PROSITE" id="PS50090">
    <property type="entry name" value="MYB_LIKE"/>
    <property type="match status" value="2"/>
</dbReference>
<sequence length="299" mass="32884">MGRAPCCDKTKVKKGPWSPEEDATLKNYLEKYGTGGNWIALPPKAGLKRCGKSCRLRWLNYLRPDIKHGSFTEDEDNIICDLYIKLGSRWSVIASQLPGRTDNDVKNHWNTKLKKKLLAAKTNPTSNMNNNHPTHTHTLTFHGSRPSTANLVPKMEANNLSFSALRTQISPTMPPLIDVSYGLNANTQNMVHHPNHFPLPELSTNLSEISASAKKSYSVSPSQEVSSISGPSSFPMDHNGCVSWCSNGGVGYDGFSTDFGTGFPCDFINGIWAQEIIRGSDVGTSSYANLVNTFYADLN</sequence>
<name>A0A5J5A2T4_9ASTE</name>
<evidence type="ECO:0000313" key="9">
    <source>
        <dbReference type="EMBL" id="KAA8525193.1"/>
    </source>
</evidence>
<dbReference type="Gene3D" id="1.10.10.60">
    <property type="entry name" value="Homeodomain-like"/>
    <property type="match status" value="2"/>
</dbReference>
<keyword evidence="4" id="KW-0238">DNA-binding</keyword>
<gene>
    <name evidence="9" type="ORF">F0562_006943</name>
</gene>